<dbReference type="AlphaFoldDB" id="A0A495XXB0"/>
<dbReference type="RefSeq" id="WP_121031361.1">
    <property type="nucleotide sequence ID" value="NZ_JACHVT010000001.1"/>
</dbReference>
<dbReference type="Proteomes" id="UP000278440">
    <property type="component" value="Unassembled WGS sequence"/>
</dbReference>
<evidence type="ECO:0000313" key="2">
    <source>
        <dbReference type="EMBL" id="RKT77474.1"/>
    </source>
</evidence>
<reference evidence="2 3" key="1">
    <citation type="submission" date="2018-10" db="EMBL/GenBank/DDBJ databases">
        <title>Sequencing the genomes of 1000 actinobacteria strains.</title>
        <authorList>
            <person name="Klenk H.-P."/>
        </authorList>
    </citation>
    <scope>NUCLEOTIDE SEQUENCE [LARGE SCALE GENOMIC DNA]</scope>
    <source>
        <strain evidence="2 3">DSM 44267</strain>
    </source>
</reference>
<proteinExistence type="predicted"/>
<dbReference type="Proteomes" id="UP000590811">
    <property type="component" value="Unassembled WGS sequence"/>
</dbReference>
<keyword evidence="3" id="KW-1185">Reference proteome</keyword>
<comment type="caution">
    <text evidence="2">The sequence shown here is derived from an EMBL/GenBank/DDBJ whole genome shotgun (WGS) entry which is preliminary data.</text>
</comment>
<evidence type="ECO:0000313" key="4">
    <source>
        <dbReference type="Proteomes" id="UP000590811"/>
    </source>
</evidence>
<name>A0A495XXB0_9MICO</name>
<organism evidence="2 3">
    <name type="scientific">Terracoccus luteus</name>
    <dbReference type="NCBI Taxonomy" id="53356"/>
    <lineage>
        <taxon>Bacteria</taxon>
        <taxon>Bacillati</taxon>
        <taxon>Actinomycetota</taxon>
        <taxon>Actinomycetes</taxon>
        <taxon>Micrococcales</taxon>
        <taxon>Intrasporangiaceae</taxon>
        <taxon>Terracoccus</taxon>
    </lineage>
</organism>
<dbReference type="EMBL" id="RBXT01000001">
    <property type="protein sequence ID" value="RKT77474.1"/>
    <property type="molecule type" value="Genomic_DNA"/>
</dbReference>
<accession>A0A495XXB0</accession>
<sequence>MALLIVAMLLVVALGVAIVGVVALPAHREGRDVLTDRGESVAKAAAQRVGSVATEVRERTHVRARTH</sequence>
<reference evidence="1 4" key="2">
    <citation type="submission" date="2020-08" db="EMBL/GenBank/DDBJ databases">
        <title>Genomic Encyclopedia of Type Strains, Phase IV (KMG-V): Genome sequencing to study the core and pangenomes of soil and plant-associated prokaryotes.</title>
        <authorList>
            <person name="Whitman W."/>
        </authorList>
    </citation>
    <scope>NUCLEOTIDE SEQUENCE [LARGE SCALE GENOMIC DNA]</scope>
    <source>
        <strain evidence="1 4">B3ACCR2</strain>
    </source>
</reference>
<evidence type="ECO:0000313" key="3">
    <source>
        <dbReference type="Proteomes" id="UP000278440"/>
    </source>
</evidence>
<dbReference type="EMBL" id="JACHVT010000001">
    <property type="protein sequence ID" value="MBB2985267.1"/>
    <property type="molecule type" value="Genomic_DNA"/>
</dbReference>
<gene>
    <name evidence="2" type="ORF">DFJ68_0897</name>
    <name evidence="1" type="ORF">FHW14_000407</name>
</gene>
<protein>
    <submittedName>
        <fullName evidence="1">Cell shape-determining protein MreC</fullName>
    </submittedName>
</protein>
<evidence type="ECO:0000313" key="1">
    <source>
        <dbReference type="EMBL" id="MBB2985267.1"/>
    </source>
</evidence>